<protein>
    <recommendedName>
        <fullName evidence="1">HTH luxR-type domain-containing protein</fullName>
    </recommendedName>
</protein>
<dbReference type="GeneID" id="96637549"/>
<dbReference type="Gene3D" id="3.30.450.20">
    <property type="entry name" value="PAS domain"/>
    <property type="match status" value="1"/>
</dbReference>
<dbReference type="Proteomes" id="UP000435837">
    <property type="component" value="Unassembled WGS sequence"/>
</dbReference>
<dbReference type="GO" id="GO:0006355">
    <property type="term" value="P:regulation of DNA-templated transcription"/>
    <property type="evidence" value="ECO:0007669"/>
    <property type="project" value="InterPro"/>
</dbReference>
<dbReference type="SMART" id="SM00421">
    <property type="entry name" value="HTH_LUXR"/>
    <property type="match status" value="1"/>
</dbReference>
<evidence type="ECO:0000313" key="2">
    <source>
        <dbReference type="EMBL" id="GFE05308.1"/>
    </source>
</evidence>
<dbReference type="CDD" id="cd00130">
    <property type="entry name" value="PAS"/>
    <property type="match status" value="1"/>
</dbReference>
<dbReference type="GO" id="GO:0003677">
    <property type="term" value="F:DNA binding"/>
    <property type="evidence" value="ECO:0007669"/>
    <property type="project" value="InterPro"/>
</dbReference>
<name>A0A640S2E7_9ACTN</name>
<feature type="domain" description="HTH luxR-type" evidence="1">
    <location>
        <begin position="154"/>
        <end position="211"/>
    </location>
</feature>
<evidence type="ECO:0000259" key="1">
    <source>
        <dbReference type="SMART" id="SM00421"/>
    </source>
</evidence>
<dbReference type="InterPro" id="IPR036388">
    <property type="entry name" value="WH-like_DNA-bd_sf"/>
</dbReference>
<dbReference type="InterPro" id="IPR000014">
    <property type="entry name" value="PAS"/>
</dbReference>
<evidence type="ECO:0000313" key="3">
    <source>
        <dbReference type="Proteomes" id="UP000435837"/>
    </source>
</evidence>
<proteinExistence type="predicted"/>
<reference evidence="2 3" key="1">
    <citation type="submission" date="2019-12" db="EMBL/GenBank/DDBJ databases">
        <title>Whole genome shotgun sequence of Streptomyces caniferus NBRC 15389.</title>
        <authorList>
            <person name="Ichikawa N."/>
            <person name="Kimura A."/>
            <person name="Kitahashi Y."/>
            <person name="Komaki H."/>
            <person name="Tamura T."/>
        </authorList>
    </citation>
    <scope>NUCLEOTIDE SEQUENCE [LARGE SCALE GENOMIC DNA]</scope>
    <source>
        <strain evidence="2 3">NBRC 15389</strain>
    </source>
</reference>
<gene>
    <name evidence="2" type="ORF">Scani_15760</name>
</gene>
<organism evidence="2 3">
    <name type="scientific">Streptomyces caniferus</name>
    <dbReference type="NCBI Taxonomy" id="285557"/>
    <lineage>
        <taxon>Bacteria</taxon>
        <taxon>Bacillati</taxon>
        <taxon>Actinomycetota</taxon>
        <taxon>Actinomycetes</taxon>
        <taxon>Kitasatosporales</taxon>
        <taxon>Streptomycetaceae</taxon>
        <taxon>Streptomyces</taxon>
    </lineage>
</organism>
<dbReference type="InterPro" id="IPR035965">
    <property type="entry name" value="PAS-like_dom_sf"/>
</dbReference>
<dbReference type="SUPFAM" id="SSF55785">
    <property type="entry name" value="PYP-like sensor domain (PAS domain)"/>
    <property type="match status" value="1"/>
</dbReference>
<dbReference type="RefSeq" id="WP_246295545.1">
    <property type="nucleotide sequence ID" value="NZ_BAAATH010000021.1"/>
</dbReference>
<dbReference type="Pfam" id="PF00196">
    <property type="entry name" value="GerE"/>
    <property type="match status" value="1"/>
</dbReference>
<comment type="caution">
    <text evidence="2">The sequence shown here is derived from an EMBL/GenBank/DDBJ whole genome shotgun (WGS) entry which is preliminary data.</text>
</comment>
<accession>A0A640S2E7</accession>
<dbReference type="EMBL" id="BLIN01000002">
    <property type="protein sequence ID" value="GFE05308.1"/>
    <property type="molecule type" value="Genomic_DNA"/>
</dbReference>
<dbReference type="SUPFAM" id="SSF46894">
    <property type="entry name" value="C-terminal effector domain of the bipartite response regulators"/>
    <property type="match status" value="1"/>
</dbReference>
<dbReference type="Gene3D" id="1.10.10.10">
    <property type="entry name" value="Winged helix-like DNA-binding domain superfamily/Winged helix DNA-binding domain"/>
    <property type="match status" value="1"/>
</dbReference>
<dbReference type="InterPro" id="IPR016032">
    <property type="entry name" value="Sig_transdc_resp-reg_C-effctor"/>
</dbReference>
<dbReference type="AlphaFoldDB" id="A0A640S2E7"/>
<dbReference type="InterPro" id="IPR000792">
    <property type="entry name" value="Tscrpt_reg_LuxR_C"/>
</dbReference>
<sequence length="233" mass="25389">MDPQEQQAGWLPQDAAMSDRERAIFWRNRVLTLFDHVPLPSAFCEADGTIRVVNPAMATEWGTLPGRLTGRNALEFFHSRTSTPFDPVAEAVRLRRRSRIPIEVSWTSGSGAERQGELIVDVVSDLPDAPPNLLLMLRVLDRPAAPPAPAPDERPQVSAMEARILALTAGGSTTAQIATALGLTPDGVNYHFRTLSQRWGTTNRAALVARAYTTGILAPRAWPPAADHRGAQT</sequence>